<dbReference type="SUPFAM" id="SSF53822">
    <property type="entry name" value="Periplasmic binding protein-like I"/>
    <property type="match status" value="1"/>
</dbReference>
<dbReference type="InterPro" id="IPR028082">
    <property type="entry name" value="Peripla_BP_I"/>
</dbReference>
<feature type="domain" description="ABC transporter substrate-binding protein PnrA-like" evidence="2">
    <location>
        <begin position="38"/>
        <end position="334"/>
    </location>
</feature>
<evidence type="ECO:0000313" key="3">
    <source>
        <dbReference type="EMBL" id="MEQ2556326.1"/>
    </source>
</evidence>
<evidence type="ECO:0000313" key="4">
    <source>
        <dbReference type="Proteomes" id="UP001454489"/>
    </source>
</evidence>
<keyword evidence="4" id="KW-1185">Reference proteome</keyword>
<dbReference type="Proteomes" id="UP001454489">
    <property type="component" value="Unassembled WGS sequence"/>
</dbReference>
<reference evidence="3 4" key="1">
    <citation type="submission" date="2024-03" db="EMBL/GenBank/DDBJ databases">
        <title>Human intestinal bacterial collection.</title>
        <authorList>
            <person name="Pauvert C."/>
            <person name="Hitch T.C.A."/>
            <person name="Clavel T."/>
        </authorList>
    </citation>
    <scope>NUCLEOTIDE SEQUENCE [LARGE SCALE GENOMIC DNA]</scope>
    <source>
        <strain evidence="3 4">CLA-AA-H185</strain>
    </source>
</reference>
<dbReference type="PANTHER" id="PTHR43208">
    <property type="entry name" value="ABC TRANSPORTER SUBSTRATE-BINDING PROTEIN"/>
    <property type="match status" value="1"/>
</dbReference>
<keyword evidence="1" id="KW-0732">Signal</keyword>
<accession>A0ABV1H9F9</accession>
<dbReference type="PANTHER" id="PTHR43208:SF1">
    <property type="entry name" value="ABC TRANSPORTER SUBSTRATE-BINDING PROTEIN"/>
    <property type="match status" value="1"/>
</dbReference>
<proteinExistence type="predicted"/>
<gene>
    <name evidence="3" type="ORF">WMO43_00315</name>
</gene>
<comment type="caution">
    <text evidence="3">The sequence shown here is derived from an EMBL/GenBank/DDBJ whole genome shotgun (WGS) entry which is preliminary data.</text>
</comment>
<evidence type="ECO:0000259" key="2">
    <source>
        <dbReference type="Pfam" id="PF02608"/>
    </source>
</evidence>
<dbReference type="EMBL" id="JBBMEX010000001">
    <property type="protein sequence ID" value="MEQ2556326.1"/>
    <property type="molecule type" value="Genomic_DNA"/>
</dbReference>
<dbReference type="Gene3D" id="3.40.50.2300">
    <property type="match status" value="2"/>
</dbReference>
<dbReference type="RefSeq" id="WP_353529296.1">
    <property type="nucleotide sequence ID" value="NZ_JBBMEX010000001.1"/>
</dbReference>
<dbReference type="Pfam" id="PF02608">
    <property type="entry name" value="Bmp"/>
    <property type="match status" value="1"/>
</dbReference>
<organism evidence="3 4">
    <name type="scientific">Maccoyibacter intestinihominis</name>
    <dbReference type="NCBI Taxonomy" id="3133499"/>
    <lineage>
        <taxon>Bacteria</taxon>
        <taxon>Bacillati</taxon>
        <taxon>Bacillota</taxon>
        <taxon>Clostridia</taxon>
        <taxon>Lachnospirales</taxon>
        <taxon>Lachnospiraceae</taxon>
        <taxon>Maccoyibacter</taxon>
    </lineage>
</organism>
<dbReference type="InterPro" id="IPR003760">
    <property type="entry name" value="PnrA-like"/>
</dbReference>
<dbReference type="CDD" id="cd19963">
    <property type="entry name" value="PBP1_BMP-like"/>
    <property type="match status" value="1"/>
</dbReference>
<protein>
    <submittedName>
        <fullName evidence="3">BMP family ABC transporter substrate-binding protein</fullName>
    </submittedName>
</protein>
<sequence length="397" mass="43897">MKKTYTVTFFTCGIIIAVVLAAVLSFHKSESKTLKVGFIYVGDASTSYTNNFIEVQNAIADKYGKQVKTIAMCNVAEGTEEEYLERLIDSGCELIIATSYNYGVTMKKLAEKYPDIEFCMATCSNANEEPRLENYHTFMGAIYQGRYTAGVAAGMKLQELIDNGTITKEQAKIGYVAAYPYAEVISGYTAFLLGVRSIVPDVVMSVRYTNNWNDYLIEKKYAKEFIDEGCVIISQHSDTTGPATACEATDSDTPVYIVSYNESMANVAPTTYLTGCKINWEPYVTGAVESVLKDKKIEENVKGNVVGNDMGAGFEEGWVEMLELNELVAAKGTKAKMQEVINGFKKGKIQVFQGDYIGVDPEDPKDTCNLKKGYIENENSSAPTFHYVLKDVITVEE</sequence>
<dbReference type="InterPro" id="IPR052910">
    <property type="entry name" value="ABC-Purine-Binding"/>
</dbReference>
<name>A0ABV1H9F9_9FIRM</name>
<evidence type="ECO:0000256" key="1">
    <source>
        <dbReference type="ARBA" id="ARBA00022729"/>
    </source>
</evidence>